<evidence type="ECO:0000313" key="1">
    <source>
        <dbReference type="EMBL" id="AVO54368.1"/>
    </source>
</evidence>
<dbReference type="EMBL" id="CP027657">
    <property type="protein sequence ID" value="AVO55396.1"/>
    <property type="molecule type" value="Genomic_DNA"/>
</dbReference>
<evidence type="ECO:0000313" key="3">
    <source>
        <dbReference type="Proteomes" id="UP000238327"/>
    </source>
</evidence>
<sequence>MLIVDRVLCDCCGQPMGQLYSQPAPQPDLLPDLNQAPHQTLCPDCLDMAEVIRDPSLAE</sequence>
<dbReference type="EMBL" id="CP027657">
    <property type="protein sequence ID" value="AVO54368.1"/>
    <property type="molecule type" value="Genomic_DNA"/>
</dbReference>
<accession>A0A2R3QUF1</accession>
<dbReference type="AlphaFoldDB" id="A0A2R3QUF1"/>
<evidence type="ECO:0000313" key="2">
    <source>
        <dbReference type="EMBL" id="AVO55396.1"/>
    </source>
</evidence>
<organism evidence="2 3">
    <name type="scientific">Ectopseudomonas mendocina</name>
    <name type="common">Pseudomonas mendocina</name>
    <dbReference type="NCBI Taxonomy" id="300"/>
    <lineage>
        <taxon>Bacteria</taxon>
        <taxon>Pseudomonadati</taxon>
        <taxon>Pseudomonadota</taxon>
        <taxon>Gammaproteobacteria</taxon>
        <taxon>Pseudomonadales</taxon>
        <taxon>Pseudomonadaceae</taxon>
        <taxon>Ectopseudomonas</taxon>
    </lineage>
</organism>
<protein>
    <submittedName>
        <fullName evidence="2">Uncharacterized protein</fullName>
    </submittedName>
</protein>
<dbReference type="Proteomes" id="UP000238327">
    <property type="component" value="Chromosome"/>
</dbReference>
<proteinExistence type="predicted"/>
<reference evidence="2 3" key="1">
    <citation type="submission" date="2018-03" db="EMBL/GenBank/DDBJ databases">
        <title>Complete genome sequence and methylome analysis of Pseudomonas mendocina NEB 698.</title>
        <authorList>
            <person name="Morgan R.D."/>
        </authorList>
    </citation>
    <scope>NUCLEOTIDE SEQUENCE [LARGE SCALE GENOMIC DNA]</scope>
    <source>
        <strain evidence="2 3">NEB698</strain>
    </source>
</reference>
<dbReference type="STRING" id="1001585.MDS_2604"/>
<gene>
    <name evidence="1" type="ORF">C7A17_16855</name>
    <name evidence="2" type="ORF">C7A17_22420</name>
</gene>
<dbReference type="RefSeq" id="WP_106739102.1">
    <property type="nucleotide sequence ID" value="NZ_CP027657.1"/>
</dbReference>
<name>A0A2R3QUF1_ECTME</name>